<accession>A0A6M3LEH5</accession>
<keyword evidence="2" id="KW-0255">Endonuclease</keyword>
<dbReference type="SUPFAM" id="SSF54060">
    <property type="entry name" value="His-Me finger endonucleases"/>
    <property type="match status" value="1"/>
</dbReference>
<feature type="domain" description="HNH nuclease" evidence="1">
    <location>
        <begin position="110"/>
        <end position="152"/>
    </location>
</feature>
<dbReference type="Pfam" id="PF13392">
    <property type="entry name" value="HNH_3"/>
    <property type="match status" value="1"/>
</dbReference>
<keyword evidence="2" id="KW-0378">Hydrolase</keyword>
<dbReference type="Gene3D" id="3.90.75.20">
    <property type="match status" value="1"/>
</dbReference>
<proteinExistence type="predicted"/>
<organism evidence="2">
    <name type="scientific">viral metagenome</name>
    <dbReference type="NCBI Taxonomy" id="1070528"/>
    <lineage>
        <taxon>unclassified sequences</taxon>
        <taxon>metagenomes</taxon>
        <taxon>organismal metagenomes</taxon>
    </lineage>
</organism>
<gene>
    <name evidence="2" type="ORF">MM415B04169_0006</name>
</gene>
<dbReference type="AlphaFoldDB" id="A0A6M3LEH5"/>
<sequence length="176" mass="20998">MCGKEFEAKLDKIHKGKYCSVQCYYKGRWGESRTESVPCRQCGTIFKKHRADKKYFCTKECQFKWRSIHFRGKNHPRFKGKIRYGSGQKYLTIYAPYHPFADSKGYMFEHRIMMEKKLMRFLTPGEIVHHTNGNTLDNRIENLELMTVSQHSSLHTQRMWDEIKANPDIPNKLHKF</sequence>
<reference evidence="2" key="1">
    <citation type="submission" date="2020-03" db="EMBL/GenBank/DDBJ databases">
        <title>The deep terrestrial virosphere.</title>
        <authorList>
            <person name="Holmfeldt K."/>
            <person name="Nilsson E."/>
            <person name="Simone D."/>
            <person name="Lopez-Fernandez M."/>
            <person name="Wu X."/>
            <person name="de Brujin I."/>
            <person name="Lundin D."/>
            <person name="Andersson A."/>
            <person name="Bertilsson S."/>
            <person name="Dopson M."/>
        </authorList>
    </citation>
    <scope>NUCLEOTIDE SEQUENCE</scope>
    <source>
        <strain evidence="2">MM415B04169</strain>
    </source>
</reference>
<name>A0A6M3LEH5_9ZZZZ</name>
<dbReference type="GO" id="GO:0004519">
    <property type="term" value="F:endonuclease activity"/>
    <property type="evidence" value="ECO:0007669"/>
    <property type="project" value="UniProtKB-KW"/>
</dbReference>
<dbReference type="InterPro" id="IPR044925">
    <property type="entry name" value="His-Me_finger_sf"/>
</dbReference>
<dbReference type="EMBL" id="MT143165">
    <property type="protein sequence ID" value="QJA93637.1"/>
    <property type="molecule type" value="Genomic_DNA"/>
</dbReference>
<evidence type="ECO:0000259" key="1">
    <source>
        <dbReference type="Pfam" id="PF13392"/>
    </source>
</evidence>
<keyword evidence="2" id="KW-0540">Nuclease</keyword>
<evidence type="ECO:0000313" key="2">
    <source>
        <dbReference type="EMBL" id="QJA93637.1"/>
    </source>
</evidence>
<dbReference type="InterPro" id="IPR003615">
    <property type="entry name" value="HNH_nuc"/>
</dbReference>
<protein>
    <submittedName>
        <fullName evidence="2">Putative homing endonuclease</fullName>
    </submittedName>
</protein>